<evidence type="ECO:0000256" key="3">
    <source>
        <dbReference type="ARBA" id="ARBA00022793"/>
    </source>
</evidence>
<keyword evidence="11" id="KW-1133">Transmembrane helix</keyword>
<keyword evidence="8" id="KW-0456">Lyase</keyword>
<dbReference type="GO" id="GO:0004609">
    <property type="term" value="F:phosphatidylserine decarboxylase activity"/>
    <property type="evidence" value="ECO:0007669"/>
    <property type="project" value="InterPro"/>
</dbReference>
<keyword evidence="4" id="KW-0443">Lipid metabolism</keyword>
<dbReference type="InterPro" id="IPR033175">
    <property type="entry name" value="PSD-A"/>
</dbReference>
<keyword evidence="1" id="KW-1003">Cell membrane</keyword>
<dbReference type="AlphaFoldDB" id="A0A3B0Z1X3"/>
<evidence type="ECO:0000256" key="4">
    <source>
        <dbReference type="ARBA" id="ARBA00023098"/>
    </source>
</evidence>
<dbReference type="GO" id="GO:0008654">
    <property type="term" value="P:phospholipid biosynthetic process"/>
    <property type="evidence" value="ECO:0007669"/>
    <property type="project" value="UniProtKB-KW"/>
</dbReference>
<sequence>MALKTTPISEVAQWPVALLLLSALLCLLFWAVLPSIVLVLLALLVMFLYRDPLREIPSSPLGVISPVDGHVLEVEMATDTQLEREALVVTIAMPHFGPYIVRSPIEGKVLKQSYNVSARVYSQWIQTDERDDLVLSMEAGPFSGHLSYRVAAGERIGQGAQSTVLRFGRKAQLYLPSNSLIKVKKGDKVLAGEDILAMLVH</sequence>
<evidence type="ECO:0000256" key="9">
    <source>
        <dbReference type="ARBA" id="ARBA00023264"/>
    </source>
</evidence>
<name>A0A3B0Z1X3_9ZZZZ</name>
<evidence type="ECO:0000256" key="5">
    <source>
        <dbReference type="ARBA" id="ARBA00023136"/>
    </source>
</evidence>
<dbReference type="Pfam" id="PF02666">
    <property type="entry name" value="PS_Dcarbxylase"/>
    <property type="match status" value="1"/>
</dbReference>
<evidence type="ECO:0000256" key="7">
    <source>
        <dbReference type="ARBA" id="ARBA00023209"/>
    </source>
</evidence>
<feature type="transmembrane region" description="Helical" evidence="11">
    <location>
        <begin position="16"/>
        <end position="49"/>
    </location>
</feature>
<evidence type="ECO:0000256" key="1">
    <source>
        <dbReference type="ARBA" id="ARBA00022475"/>
    </source>
</evidence>
<keyword evidence="6" id="KW-0865">Zymogen</keyword>
<keyword evidence="3" id="KW-0210">Decarboxylase</keyword>
<keyword evidence="5 11" id="KW-0472">Membrane</keyword>
<evidence type="ECO:0000256" key="8">
    <source>
        <dbReference type="ARBA" id="ARBA00023239"/>
    </source>
</evidence>
<keyword evidence="9" id="KW-1208">Phospholipid metabolism</keyword>
<evidence type="ECO:0000256" key="6">
    <source>
        <dbReference type="ARBA" id="ARBA00023145"/>
    </source>
</evidence>
<dbReference type="PANTHER" id="PTHR35809">
    <property type="entry name" value="ARCHAETIDYLSERINE DECARBOXYLASE PROENZYME-RELATED"/>
    <property type="match status" value="1"/>
</dbReference>
<accession>A0A3B0Z1X3</accession>
<keyword evidence="2" id="KW-0444">Lipid biosynthesis</keyword>
<proteinExistence type="predicted"/>
<evidence type="ECO:0000256" key="2">
    <source>
        <dbReference type="ARBA" id="ARBA00022516"/>
    </source>
</evidence>
<keyword evidence="10" id="KW-0670">Pyruvate</keyword>
<keyword evidence="11" id="KW-0812">Transmembrane</keyword>
<evidence type="ECO:0000313" key="12">
    <source>
        <dbReference type="EMBL" id="VAW87305.1"/>
    </source>
</evidence>
<organism evidence="12">
    <name type="scientific">hydrothermal vent metagenome</name>
    <dbReference type="NCBI Taxonomy" id="652676"/>
    <lineage>
        <taxon>unclassified sequences</taxon>
        <taxon>metagenomes</taxon>
        <taxon>ecological metagenomes</taxon>
    </lineage>
</organism>
<reference evidence="12" key="1">
    <citation type="submission" date="2018-06" db="EMBL/GenBank/DDBJ databases">
        <authorList>
            <person name="Zhirakovskaya E."/>
        </authorList>
    </citation>
    <scope>NUCLEOTIDE SEQUENCE</scope>
</reference>
<dbReference type="InterPro" id="IPR003817">
    <property type="entry name" value="PS_Dcarbxylase"/>
</dbReference>
<evidence type="ECO:0000256" key="11">
    <source>
        <dbReference type="SAM" id="Phobius"/>
    </source>
</evidence>
<dbReference type="PANTHER" id="PTHR35809:SF1">
    <property type="entry name" value="ARCHAETIDYLSERINE DECARBOXYLASE PROENZYME-RELATED"/>
    <property type="match status" value="1"/>
</dbReference>
<gene>
    <name evidence="12" type="ORF">MNBD_GAMMA18-541</name>
</gene>
<keyword evidence="7" id="KW-0594">Phospholipid biosynthesis</keyword>
<protein>
    <recommendedName>
        <fullName evidence="13">Phosphatidylserine decarboxylase</fullName>
    </recommendedName>
</protein>
<evidence type="ECO:0008006" key="13">
    <source>
        <dbReference type="Google" id="ProtNLM"/>
    </source>
</evidence>
<dbReference type="EMBL" id="UOFP01000179">
    <property type="protein sequence ID" value="VAW87305.1"/>
    <property type="molecule type" value="Genomic_DNA"/>
</dbReference>
<evidence type="ECO:0000256" key="10">
    <source>
        <dbReference type="ARBA" id="ARBA00023317"/>
    </source>
</evidence>